<dbReference type="GO" id="GO:0048038">
    <property type="term" value="F:quinone binding"/>
    <property type="evidence" value="ECO:0007669"/>
    <property type="project" value="UniProtKB-KW"/>
</dbReference>
<evidence type="ECO:0000256" key="8">
    <source>
        <dbReference type="ARBA" id="ARBA00023157"/>
    </source>
</evidence>
<dbReference type="GO" id="GO:0016491">
    <property type="term" value="F:oxidoreductase activity"/>
    <property type="evidence" value="ECO:0007669"/>
    <property type="project" value="UniProtKB-KW"/>
</dbReference>
<dbReference type="AlphaFoldDB" id="A0A6J4LMV7"/>
<feature type="transmembrane region" description="Helical" evidence="10">
    <location>
        <begin position="104"/>
        <end position="126"/>
    </location>
</feature>
<keyword evidence="7 10" id="KW-0472">Membrane</keyword>
<evidence type="ECO:0000256" key="10">
    <source>
        <dbReference type="SAM" id="Phobius"/>
    </source>
</evidence>
<accession>A0A6J4LMV7</accession>
<dbReference type="SUPFAM" id="SSF52833">
    <property type="entry name" value="Thioredoxin-like"/>
    <property type="match status" value="1"/>
</dbReference>
<dbReference type="EMBL" id="CADCTZ010000362">
    <property type="protein sequence ID" value="CAA9336435.1"/>
    <property type="molecule type" value="Genomic_DNA"/>
</dbReference>
<evidence type="ECO:0000256" key="6">
    <source>
        <dbReference type="ARBA" id="ARBA00023002"/>
    </source>
</evidence>
<evidence type="ECO:0000256" key="5">
    <source>
        <dbReference type="ARBA" id="ARBA00022989"/>
    </source>
</evidence>
<keyword evidence="8" id="KW-1015">Disulfide bond</keyword>
<dbReference type="InterPro" id="IPR012932">
    <property type="entry name" value="VKOR"/>
</dbReference>
<keyword evidence="6" id="KW-0560">Oxidoreductase</keyword>
<feature type="domain" description="Vitamin K epoxide reductase" evidence="11">
    <location>
        <begin position="11"/>
        <end position="154"/>
    </location>
</feature>
<dbReference type="InterPro" id="IPR036249">
    <property type="entry name" value="Thioredoxin-like_sf"/>
</dbReference>
<comment type="similarity">
    <text evidence="2">Belongs to the VKOR family.</text>
</comment>
<evidence type="ECO:0000256" key="4">
    <source>
        <dbReference type="ARBA" id="ARBA00022719"/>
    </source>
</evidence>
<feature type="transmembrane region" description="Helical" evidence="10">
    <location>
        <begin position="60"/>
        <end position="83"/>
    </location>
</feature>
<proteinExistence type="inferred from homology"/>
<comment type="subcellular location">
    <subcellularLocation>
        <location evidence="1">Membrane</location>
        <topology evidence="1">Multi-pass membrane protein</topology>
    </subcellularLocation>
</comment>
<reference evidence="12" key="1">
    <citation type="submission" date="2020-02" db="EMBL/GenBank/DDBJ databases">
        <authorList>
            <person name="Meier V. D."/>
        </authorList>
    </citation>
    <scope>NUCLEOTIDE SEQUENCE</scope>
    <source>
        <strain evidence="12">AVDCRST_MAG84</strain>
    </source>
</reference>
<evidence type="ECO:0000313" key="12">
    <source>
        <dbReference type="EMBL" id="CAA9336435.1"/>
    </source>
</evidence>
<dbReference type="GO" id="GO:0016020">
    <property type="term" value="C:membrane"/>
    <property type="evidence" value="ECO:0007669"/>
    <property type="project" value="UniProtKB-SubCell"/>
</dbReference>
<evidence type="ECO:0000256" key="7">
    <source>
        <dbReference type="ARBA" id="ARBA00023136"/>
    </source>
</evidence>
<sequence>MIRRRSTPWIHRWSRTVMGAIAAIGVVETAYLTIAKFTTGSVICPTSGCDKVLNSPYATVFGTVPLSLLGCLAYLSIAILALAPKAVNPATNKGLHSQLENKTWQALFIITAAMVIFSSYLMYLMAFEIQELCIYCITSALFSLALFVLVLVGREWEDIGQLVFTGILVAMVSSIGALGLYNSVSSPAASVSTPGIAPPAVTTISGPAEIGLARHLRQIGAKEYSAYWCPHCHDQKMLFGKEAAAIIDYVECDPRGQNSRAEICKAAAANVKGFPTWEIKGQFYSGTQSLQKLADLSGYTGPRNFQNR</sequence>
<keyword evidence="3 10" id="KW-0812">Transmembrane</keyword>
<name>A0A6J4LMV7_9CYAN</name>
<dbReference type="CDD" id="cd12916">
    <property type="entry name" value="VKOR_1"/>
    <property type="match status" value="1"/>
</dbReference>
<gene>
    <name evidence="12" type="ORF">AVDCRST_MAG84-2143</name>
</gene>
<evidence type="ECO:0000256" key="2">
    <source>
        <dbReference type="ARBA" id="ARBA00006214"/>
    </source>
</evidence>
<feature type="transmembrane region" description="Helical" evidence="10">
    <location>
        <begin position="132"/>
        <end position="152"/>
    </location>
</feature>
<evidence type="ECO:0000259" key="11">
    <source>
        <dbReference type="SMART" id="SM00756"/>
    </source>
</evidence>
<keyword evidence="9" id="KW-0676">Redox-active center</keyword>
<dbReference type="InterPro" id="IPR044698">
    <property type="entry name" value="VKOR/LTO1"/>
</dbReference>
<dbReference type="Gene3D" id="3.40.30.10">
    <property type="entry name" value="Glutaredoxin"/>
    <property type="match status" value="1"/>
</dbReference>
<keyword evidence="5 10" id="KW-1133">Transmembrane helix</keyword>
<dbReference type="PANTHER" id="PTHR34573">
    <property type="entry name" value="VKC DOMAIN-CONTAINING PROTEIN"/>
    <property type="match status" value="1"/>
</dbReference>
<evidence type="ECO:0000256" key="3">
    <source>
        <dbReference type="ARBA" id="ARBA00022692"/>
    </source>
</evidence>
<dbReference type="InterPro" id="IPR038354">
    <property type="entry name" value="VKOR_sf"/>
</dbReference>
<evidence type="ECO:0000256" key="9">
    <source>
        <dbReference type="ARBA" id="ARBA00023284"/>
    </source>
</evidence>
<protein>
    <submittedName>
        <fullName evidence="12">Vitamin K epoxide reductase</fullName>
    </submittedName>
</protein>
<organism evidence="12">
    <name type="scientific">uncultured Microcoleus sp</name>
    <dbReference type="NCBI Taxonomy" id="259945"/>
    <lineage>
        <taxon>Bacteria</taxon>
        <taxon>Bacillati</taxon>
        <taxon>Cyanobacteriota</taxon>
        <taxon>Cyanophyceae</taxon>
        <taxon>Oscillatoriophycideae</taxon>
        <taxon>Oscillatoriales</taxon>
        <taxon>Microcoleaceae</taxon>
        <taxon>Microcoleus</taxon>
        <taxon>environmental samples</taxon>
    </lineage>
</organism>
<feature type="transmembrane region" description="Helical" evidence="10">
    <location>
        <begin position="159"/>
        <end position="181"/>
    </location>
</feature>
<dbReference type="PANTHER" id="PTHR34573:SF1">
    <property type="entry name" value="VITAMIN K EPOXIDE REDUCTASE DOMAIN-CONTAINING PROTEIN"/>
    <property type="match status" value="1"/>
</dbReference>
<dbReference type="SMART" id="SM00756">
    <property type="entry name" value="VKc"/>
    <property type="match status" value="1"/>
</dbReference>
<dbReference type="Pfam" id="PF07884">
    <property type="entry name" value="VKOR"/>
    <property type="match status" value="1"/>
</dbReference>
<keyword evidence="4" id="KW-0874">Quinone</keyword>
<evidence type="ECO:0000256" key="1">
    <source>
        <dbReference type="ARBA" id="ARBA00004141"/>
    </source>
</evidence>
<dbReference type="Gene3D" id="1.20.1440.130">
    <property type="entry name" value="VKOR domain"/>
    <property type="match status" value="1"/>
</dbReference>
<feature type="transmembrane region" description="Helical" evidence="10">
    <location>
        <begin position="12"/>
        <end position="32"/>
    </location>
</feature>